<accession>A0AAD7I606</accession>
<sequence length="165" mass="18435">MPYDYLEHCKDFWTIRVDSHRSSDNSNSSDSESDSLSGKIKKKYKKKSTADSDSDDSSSGQQLVIVFDRLLLSGHFLFPPTFSLLPRCALAVCNGGARRNFGASHDESTSLADTADDDDMVIYLDGVLPPPLPQHHYLLVDMERPARRARFLEEYCALYGDTPPA</sequence>
<feature type="compositionally biased region" description="Low complexity" evidence="1">
    <location>
        <begin position="24"/>
        <end position="38"/>
    </location>
</feature>
<dbReference type="EMBL" id="JARKIB010000129">
    <property type="protein sequence ID" value="KAJ7735016.1"/>
    <property type="molecule type" value="Genomic_DNA"/>
</dbReference>
<organism evidence="2 3">
    <name type="scientific">Mycena metata</name>
    <dbReference type="NCBI Taxonomy" id="1033252"/>
    <lineage>
        <taxon>Eukaryota</taxon>
        <taxon>Fungi</taxon>
        <taxon>Dikarya</taxon>
        <taxon>Basidiomycota</taxon>
        <taxon>Agaricomycotina</taxon>
        <taxon>Agaricomycetes</taxon>
        <taxon>Agaricomycetidae</taxon>
        <taxon>Agaricales</taxon>
        <taxon>Marasmiineae</taxon>
        <taxon>Mycenaceae</taxon>
        <taxon>Mycena</taxon>
    </lineage>
</organism>
<feature type="region of interest" description="Disordered" evidence="1">
    <location>
        <begin position="19"/>
        <end position="58"/>
    </location>
</feature>
<evidence type="ECO:0000313" key="2">
    <source>
        <dbReference type="EMBL" id="KAJ7735016.1"/>
    </source>
</evidence>
<keyword evidence="3" id="KW-1185">Reference proteome</keyword>
<dbReference type="Proteomes" id="UP001215598">
    <property type="component" value="Unassembled WGS sequence"/>
</dbReference>
<name>A0AAD7I606_9AGAR</name>
<comment type="caution">
    <text evidence="2">The sequence shown here is derived from an EMBL/GenBank/DDBJ whole genome shotgun (WGS) entry which is preliminary data.</text>
</comment>
<evidence type="ECO:0000313" key="3">
    <source>
        <dbReference type="Proteomes" id="UP001215598"/>
    </source>
</evidence>
<protein>
    <submittedName>
        <fullName evidence="2">Uncharacterized protein</fullName>
    </submittedName>
</protein>
<proteinExistence type="predicted"/>
<dbReference type="AlphaFoldDB" id="A0AAD7I606"/>
<gene>
    <name evidence="2" type="ORF">B0H16DRAFT_1731526</name>
</gene>
<reference evidence="2" key="1">
    <citation type="submission" date="2023-03" db="EMBL/GenBank/DDBJ databases">
        <title>Massive genome expansion in bonnet fungi (Mycena s.s.) driven by repeated elements and novel gene families across ecological guilds.</title>
        <authorList>
            <consortium name="Lawrence Berkeley National Laboratory"/>
            <person name="Harder C.B."/>
            <person name="Miyauchi S."/>
            <person name="Viragh M."/>
            <person name="Kuo A."/>
            <person name="Thoen E."/>
            <person name="Andreopoulos B."/>
            <person name="Lu D."/>
            <person name="Skrede I."/>
            <person name="Drula E."/>
            <person name="Henrissat B."/>
            <person name="Morin E."/>
            <person name="Kohler A."/>
            <person name="Barry K."/>
            <person name="LaButti K."/>
            <person name="Morin E."/>
            <person name="Salamov A."/>
            <person name="Lipzen A."/>
            <person name="Mereny Z."/>
            <person name="Hegedus B."/>
            <person name="Baldrian P."/>
            <person name="Stursova M."/>
            <person name="Weitz H."/>
            <person name="Taylor A."/>
            <person name="Grigoriev I.V."/>
            <person name="Nagy L.G."/>
            <person name="Martin F."/>
            <person name="Kauserud H."/>
        </authorList>
    </citation>
    <scope>NUCLEOTIDE SEQUENCE</scope>
    <source>
        <strain evidence="2">CBHHK182m</strain>
    </source>
</reference>
<evidence type="ECO:0000256" key="1">
    <source>
        <dbReference type="SAM" id="MobiDB-lite"/>
    </source>
</evidence>